<reference evidence="2 3" key="1">
    <citation type="journal article" date="2021" name="BMC Biol.">
        <title>Horizontally acquired antibacterial genes associated with adaptive radiation of ladybird beetles.</title>
        <authorList>
            <person name="Li H.S."/>
            <person name="Tang X.F."/>
            <person name="Huang Y.H."/>
            <person name="Xu Z.Y."/>
            <person name="Chen M.L."/>
            <person name="Du X.Y."/>
            <person name="Qiu B.Y."/>
            <person name="Chen P.T."/>
            <person name="Zhang W."/>
            <person name="Slipinski A."/>
            <person name="Escalona H.E."/>
            <person name="Waterhouse R.M."/>
            <person name="Zwick A."/>
            <person name="Pang H."/>
        </authorList>
    </citation>
    <scope>NUCLEOTIDE SEQUENCE [LARGE SCALE GENOMIC DNA]</scope>
    <source>
        <strain evidence="2">SYSU2018</strain>
    </source>
</reference>
<dbReference type="EMBL" id="JABFTP020000185">
    <property type="protein sequence ID" value="KAL3289109.1"/>
    <property type="molecule type" value="Genomic_DNA"/>
</dbReference>
<name>A0ABD2PDZ0_9CUCU</name>
<feature type="region of interest" description="Disordered" evidence="1">
    <location>
        <begin position="260"/>
        <end position="285"/>
    </location>
</feature>
<evidence type="ECO:0000313" key="3">
    <source>
        <dbReference type="Proteomes" id="UP001516400"/>
    </source>
</evidence>
<evidence type="ECO:0000256" key="1">
    <source>
        <dbReference type="SAM" id="MobiDB-lite"/>
    </source>
</evidence>
<proteinExistence type="predicted"/>
<accession>A0ABD2PDZ0</accession>
<keyword evidence="3" id="KW-1185">Reference proteome</keyword>
<organism evidence="2 3">
    <name type="scientific">Cryptolaemus montrouzieri</name>
    <dbReference type="NCBI Taxonomy" id="559131"/>
    <lineage>
        <taxon>Eukaryota</taxon>
        <taxon>Metazoa</taxon>
        <taxon>Ecdysozoa</taxon>
        <taxon>Arthropoda</taxon>
        <taxon>Hexapoda</taxon>
        <taxon>Insecta</taxon>
        <taxon>Pterygota</taxon>
        <taxon>Neoptera</taxon>
        <taxon>Endopterygota</taxon>
        <taxon>Coleoptera</taxon>
        <taxon>Polyphaga</taxon>
        <taxon>Cucujiformia</taxon>
        <taxon>Coccinelloidea</taxon>
        <taxon>Coccinellidae</taxon>
        <taxon>Scymninae</taxon>
        <taxon>Scymnini</taxon>
        <taxon>Cryptolaemus</taxon>
    </lineage>
</organism>
<comment type="caution">
    <text evidence="2">The sequence shown here is derived from an EMBL/GenBank/DDBJ whole genome shotgun (WGS) entry which is preliminary data.</text>
</comment>
<protein>
    <submittedName>
        <fullName evidence="2">Uncharacterized protein</fullName>
    </submittedName>
</protein>
<dbReference type="AlphaFoldDB" id="A0ABD2PDZ0"/>
<dbReference type="Proteomes" id="UP001516400">
    <property type="component" value="Unassembled WGS sequence"/>
</dbReference>
<gene>
    <name evidence="2" type="ORF">HHI36_003550</name>
</gene>
<sequence>MEDLFHSITKLLAHNIVVHIYSLPNFSIESFVTSLICIVHILLIVEVNSLVGQITEKSIAKLRRQRIMRDDSRPSSRASLHSNETHVKMQHHLRKYYESHSPFLPHNHNQNKLSKINELEKSNYNWISLSPVDGEKYEKIDQILSVSPSDYIKKDKEKKIHENELRHCLKSLTTLLECSVASKMSNTSLAKSISIIKNHLKSSNSCENITDNKKTIENNRNTTESLFDMMERSLTLSTKEDGMTSHGDVARMGSLEESFSVYSSPSDTSADVDLDSQSNVTDVKQ</sequence>
<evidence type="ECO:0000313" key="2">
    <source>
        <dbReference type="EMBL" id="KAL3289109.1"/>
    </source>
</evidence>